<dbReference type="PANTHER" id="PTHR45790">
    <property type="entry name" value="SIROHEME SYNTHASE-RELATED"/>
    <property type="match status" value="1"/>
</dbReference>
<dbReference type="InterPro" id="IPR050161">
    <property type="entry name" value="Siro_Cobalamin_biosynth"/>
</dbReference>
<dbReference type="InterPro" id="IPR000878">
    <property type="entry name" value="4pyrrol_Mease"/>
</dbReference>
<dbReference type="Gene3D" id="3.40.1010.10">
    <property type="entry name" value="Cobalt-precorrin-4 Transmethylase, Domain 1"/>
    <property type="match status" value="1"/>
</dbReference>
<dbReference type="SUPFAM" id="SSF53790">
    <property type="entry name" value="Tetrapyrrole methylase"/>
    <property type="match status" value="1"/>
</dbReference>
<dbReference type="CDD" id="cd11642">
    <property type="entry name" value="SUMT"/>
    <property type="match status" value="1"/>
</dbReference>
<name>A0A853DEE3_9MICO</name>
<evidence type="ECO:0000256" key="3">
    <source>
        <dbReference type="ARBA" id="ARBA00022679"/>
    </source>
</evidence>
<dbReference type="InterPro" id="IPR006366">
    <property type="entry name" value="CobA/CysG_C"/>
</dbReference>
<evidence type="ECO:0000313" key="7">
    <source>
        <dbReference type="EMBL" id="NYJ73301.1"/>
    </source>
</evidence>
<gene>
    <name evidence="7" type="ORF">HNR15_000264</name>
</gene>
<evidence type="ECO:0000259" key="6">
    <source>
        <dbReference type="Pfam" id="PF00590"/>
    </source>
</evidence>
<dbReference type="PANTHER" id="PTHR45790:SF3">
    <property type="entry name" value="S-ADENOSYL-L-METHIONINE-DEPENDENT UROPORPHYRINOGEN III METHYLTRANSFERASE, CHLOROPLASTIC"/>
    <property type="match status" value="1"/>
</dbReference>
<dbReference type="Pfam" id="PF00590">
    <property type="entry name" value="TP_methylase"/>
    <property type="match status" value="1"/>
</dbReference>
<evidence type="ECO:0000256" key="4">
    <source>
        <dbReference type="ARBA" id="ARBA00022691"/>
    </source>
</evidence>
<dbReference type="EC" id="2.1.1.107" evidence="1"/>
<dbReference type="NCBIfam" id="NF004790">
    <property type="entry name" value="PRK06136.1"/>
    <property type="match status" value="1"/>
</dbReference>
<dbReference type="RefSeq" id="WP_179478475.1">
    <property type="nucleotide sequence ID" value="NZ_JACCFW010000001.1"/>
</dbReference>
<keyword evidence="2 7" id="KW-0489">Methyltransferase</keyword>
<dbReference type="GO" id="GO:0019354">
    <property type="term" value="P:siroheme biosynthetic process"/>
    <property type="evidence" value="ECO:0007669"/>
    <property type="project" value="InterPro"/>
</dbReference>
<keyword evidence="4" id="KW-0949">S-adenosyl-L-methionine</keyword>
<reference evidence="7 8" key="1">
    <citation type="submission" date="2020-07" db="EMBL/GenBank/DDBJ databases">
        <title>Sequencing the genomes of 1000 actinobacteria strains.</title>
        <authorList>
            <person name="Klenk H.-P."/>
        </authorList>
    </citation>
    <scope>NUCLEOTIDE SEQUENCE [LARGE SCALE GENOMIC DNA]</scope>
    <source>
        <strain evidence="7 8">DSM 29531</strain>
    </source>
</reference>
<dbReference type="InterPro" id="IPR014777">
    <property type="entry name" value="4pyrrole_Mease_sub1"/>
</dbReference>
<keyword evidence="3 7" id="KW-0808">Transferase</keyword>
<dbReference type="Gene3D" id="3.30.950.10">
    <property type="entry name" value="Methyltransferase, Cobalt-precorrin-4 Transmethylase, Domain 2"/>
    <property type="match status" value="1"/>
</dbReference>
<dbReference type="FunFam" id="3.40.1010.10:FF:000001">
    <property type="entry name" value="Siroheme synthase"/>
    <property type="match status" value="1"/>
</dbReference>
<evidence type="ECO:0000313" key="8">
    <source>
        <dbReference type="Proteomes" id="UP000571817"/>
    </source>
</evidence>
<evidence type="ECO:0000256" key="2">
    <source>
        <dbReference type="ARBA" id="ARBA00022603"/>
    </source>
</evidence>
<feature type="domain" description="Tetrapyrrole methylase" evidence="6">
    <location>
        <begin position="88"/>
        <end position="300"/>
    </location>
</feature>
<dbReference type="Proteomes" id="UP000571817">
    <property type="component" value="Unassembled WGS sequence"/>
</dbReference>
<keyword evidence="5" id="KW-0627">Porphyrin biosynthesis</keyword>
<dbReference type="GO" id="GO:0032259">
    <property type="term" value="P:methylation"/>
    <property type="evidence" value="ECO:0007669"/>
    <property type="project" value="UniProtKB-KW"/>
</dbReference>
<dbReference type="InterPro" id="IPR014776">
    <property type="entry name" value="4pyrrole_Mease_sub2"/>
</dbReference>
<organism evidence="7 8">
    <name type="scientific">Allobranchiibius huperziae</name>
    <dbReference type="NCBI Taxonomy" id="1874116"/>
    <lineage>
        <taxon>Bacteria</taxon>
        <taxon>Bacillati</taxon>
        <taxon>Actinomycetota</taxon>
        <taxon>Actinomycetes</taxon>
        <taxon>Micrococcales</taxon>
        <taxon>Dermacoccaceae</taxon>
        <taxon>Allobranchiibius</taxon>
    </lineage>
</organism>
<dbReference type="InterPro" id="IPR035996">
    <property type="entry name" value="4pyrrol_Methylase_sf"/>
</dbReference>
<accession>A0A853DEE3</accession>
<proteinExistence type="predicted"/>
<dbReference type="GO" id="GO:0004851">
    <property type="term" value="F:uroporphyrin-III C-methyltransferase activity"/>
    <property type="evidence" value="ECO:0007669"/>
    <property type="project" value="UniProtKB-EC"/>
</dbReference>
<comment type="caution">
    <text evidence="7">The sequence shown here is derived from an EMBL/GenBank/DDBJ whole genome shotgun (WGS) entry which is preliminary data.</text>
</comment>
<dbReference type="NCBIfam" id="TIGR01469">
    <property type="entry name" value="cobA_cysG_Cterm"/>
    <property type="match status" value="1"/>
</dbReference>
<keyword evidence="8" id="KW-1185">Reference proteome</keyword>
<evidence type="ECO:0000256" key="5">
    <source>
        <dbReference type="ARBA" id="ARBA00023244"/>
    </source>
</evidence>
<evidence type="ECO:0000256" key="1">
    <source>
        <dbReference type="ARBA" id="ARBA00012162"/>
    </source>
</evidence>
<dbReference type="EMBL" id="JACCFW010000001">
    <property type="protein sequence ID" value="NYJ73301.1"/>
    <property type="molecule type" value="Genomic_DNA"/>
</dbReference>
<sequence>MRLDIPGTGARVLVRDPGPRVAEIVHTLLDGGAVVDVQESGTHPVVRDLAARRLVTVVAAPDLTAYDVVLRDPALEAQEPPRPSTGGRVVLVGGGPGDRGLLTLAGMQALREADVVVCDRLAPLGVLDELDPRPEIIHVGKIPSGAFTPQERINEILVEQAQAGRNVVRFKGGDSFVFGRGGEEWNACVDAGVSVTVIPGVTSSIAAPALAGIPLTHRDVIQGFVVVSGHVAPDDPRSTVDWRAVAETRMTVVVLMGVKTLASIADALVAHGLDPETPAASVADAGLPSQRVARGPLRDIARIGDEADIRPPAVTVIGHSVAALRPQDTGTS</sequence>
<protein>
    <recommendedName>
        <fullName evidence="1">uroporphyrinogen-III C-methyltransferase</fullName>
        <ecNumber evidence="1">2.1.1.107</ecNumber>
    </recommendedName>
</protein>
<dbReference type="AlphaFoldDB" id="A0A853DEE3"/>